<accession>A0A7Z7PR05</accession>
<keyword evidence="2" id="KW-1185">Reference proteome</keyword>
<dbReference type="KEGG" id="minf:MESINF_1567"/>
<organism evidence="1 2">
    <name type="scientific">Mesotoga infera</name>
    <dbReference type="NCBI Taxonomy" id="1236046"/>
    <lineage>
        <taxon>Bacteria</taxon>
        <taxon>Thermotogati</taxon>
        <taxon>Thermotogota</taxon>
        <taxon>Thermotogae</taxon>
        <taxon>Kosmotogales</taxon>
        <taxon>Kosmotogaceae</taxon>
        <taxon>Mesotoga</taxon>
    </lineage>
</organism>
<gene>
    <name evidence="1" type="ORF">MESINF_1567</name>
</gene>
<sequence length="267" mass="30214">MKSSVIFIFALLIAILIFSVFSFIQDRLTLKELLLSSSKMEESLATLHSRVGSVQNTVDNLRNLVEEPYRLLKSKEFFTVSVGFDEVIVKSLFTLSEYKEGSDVFLILNDETGSTRTLKLERGDGVSFVELSISPFGIYSGQVLVREGSHEIMSERFQIPPENYRIQNFEVSGRAWQQDHSDLFYSFHLIPTSFIQNSQLKIVKASVRVMNQGEVVDVLDMPFQDGQTGLATTNYTTGKDSNFEFFVDVTYGFGGSVSRKVEVKYNL</sequence>
<name>A0A7Z7PR05_9BACT</name>
<evidence type="ECO:0000313" key="2">
    <source>
        <dbReference type="Proteomes" id="UP000250796"/>
    </source>
</evidence>
<proteinExistence type="predicted"/>
<dbReference type="Proteomes" id="UP000250796">
    <property type="component" value="Chromosome MESINF"/>
</dbReference>
<dbReference type="RefSeq" id="WP_169699212.1">
    <property type="nucleotide sequence ID" value="NZ_LS974202.1"/>
</dbReference>
<dbReference type="AlphaFoldDB" id="A0A7Z7PR05"/>
<protein>
    <submittedName>
        <fullName evidence="1">Uncharacterized protein</fullName>
    </submittedName>
</protein>
<dbReference type="EMBL" id="LS974202">
    <property type="protein sequence ID" value="SSC13011.1"/>
    <property type="molecule type" value="Genomic_DNA"/>
</dbReference>
<evidence type="ECO:0000313" key="1">
    <source>
        <dbReference type="EMBL" id="SSC13011.1"/>
    </source>
</evidence>
<reference evidence="1 2" key="1">
    <citation type="submission" date="2017-01" db="EMBL/GenBank/DDBJ databases">
        <authorList>
            <person name="Erauso G."/>
        </authorList>
    </citation>
    <scope>NUCLEOTIDE SEQUENCE [LARGE SCALE GENOMIC DNA]</scope>
    <source>
        <strain evidence="1">MESINF1</strain>
    </source>
</reference>